<dbReference type="SUPFAM" id="SSF53474">
    <property type="entry name" value="alpha/beta-Hydrolases"/>
    <property type="match status" value="1"/>
</dbReference>
<dbReference type="PANTHER" id="PTHR43194:SF2">
    <property type="entry name" value="PEROXISOMAL MEMBRANE PROTEIN LPX1"/>
    <property type="match status" value="1"/>
</dbReference>
<protein>
    <submittedName>
        <fullName evidence="1">Alpha/beta fold hydrolase</fullName>
    </submittedName>
</protein>
<dbReference type="OrthoDB" id="7820973at2"/>
<dbReference type="PANTHER" id="PTHR43194">
    <property type="entry name" value="HYDROLASE ALPHA/BETA FOLD FAMILY"/>
    <property type="match status" value="1"/>
</dbReference>
<dbReference type="Proteomes" id="UP000282971">
    <property type="component" value="Unassembled WGS sequence"/>
</dbReference>
<dbReference type="AlphaFoldDB" id="A0A437M5F3"/>
<dbReference type="EMBL" id="SACN01000001">
    <property type="protein sequence ID" value="RVT92960.1"/>
    <property type="molecule type" value="Genomic_DNA"/>
</dbReference>
<keyword evidence="1" id="KW-0378">Hydrolase</keyword>
<organism evidence="1 2">
    <name type="scientific">Sphingomonas crocodyli</name>
    <dbReference type="NCBI Taxonomy" id="1979270"/>
    <lineage>
        <taxon>Bacteria</taxon>
        <taxon>Pseudomonadati</taxon>
        <taxon>Pseudomonadota</taxon>
        <taxon>Alphaproteobacteria</taxon>
        <taxon>Sphingomonadales</taxon>
        <taxon>Sphingomonadaceae</taxon>
        <taxon>Sphingomonas</taxon>
    </lineage>
</organism>
<sequence length="370" mass="40203">MADHSLRGATARAWGVGLTIVVGLVTPLTSGFSQSLDAIVRPKSSLVLEDVGSFIVGGQTITDARGKLIVVNQMYVEYMRPRGSAKSVPVVMVHGGGFTGKIYQTKPDGGMGWEEYFARRGFAVFVADQVGRGRSAPDLSAIEQVRTRNLLPSALPNIRRTSVDDAWTTFRLGPRPGVPYADTQFPIGAIEAFSRQITPSVGKPQQPENYSVLARLAADLRGAVLIGHSESGQYPIEAALLDAAGIRGAVMIEPSCKRVSFEDKSLISYSDGEIARLTKVPLLIVFGDHLDMPWMFGASWRNAFDDCVALAGRVNAAGGSAHILYPPDKSVRGNSHMLMVDRNSDQIADWIIDWIRQYVPAEPSKKKRPH</sequence>
<evidence type="ECO:0000313" key="1">
    <source>
        <dbReference type="EMBL" id="RVT92960.1"/>
    </source>
</evidence>
<proteinExistence type="predicted"/>
<gene>
    <name evidence="1" type="ORF">EOD43_03365</name>
</gene>
<dbReference type="CDD" id="cd12807">
    <property type="entry name" value="Esterase_713"/>
    <property type="match status" value="1"/>
</dbReference>
<name>A0A437M5F3_9SPHN</name>
<evidence type="ECO:0000313" key="2">
    <source>
        <dbReference type="Proteomes" id="UP000282971"/>
    </source>
</evidence>
<reference evidence="1 2" key="1">
    <citation type="submission" date="2019-01" db="EMBL/GenBank/DDBJ databases">
        <authorList>
            <person name="Chen W.-M."/>
        </authorList>
    </citation>
    <scope>NUCLEOTIDE SEQUENCE [LARGE SCALE GENOMIC DNA]</scope>
    <source>
        <strain evidence="1 2">CCP-7</strain>
    </source>
</reference>
<dbReference type="Gene3D" id="3.40.50.1820">
    <property type="entry name" value="alpha/beta hydrolase"/>
    <property type="match status" value="1"/>
</dbReference>
<dbReference type="InterPro" id="IPR029058">
    <property type="entry name" value="AB_hydrolase_fold"/>
</dbReference>
<dbReference type="GO" id="GO:0016787">
    <property type="term" value="F:hydrolase activity"/>
    <property type="evidence" value="ECO:0007669"/>
    <property type="project" value="UniProtKB-KW"/>
</dbReference>
<accession>A0A437M5F3</accession>
<keyword evidence="2" id="KW-1185">Reference proteome</keyword>
<comment type="caution">
    <text evidence="1">The sequence shown here is derived from an EMBL/GenBank/DDBJ whole genome shotgun (WGS) entry which is preliminary data.</text>
</comment>
<dbReference type="RefSeq" id="WP_127741091.1">
    <property type="nucleotide sequence ID" value="NZ_SACN01000001.1"/>
</dbReference>
<dbReference type="InterPro" id="IPR050228">
    <property type="entry name" value="Carboxylesterase_BioH"/>
</dbReference>